<dbReference type="Proteomes" id="UP000199310">
    <property type="component" value="Unassembled WGS sequence"/>
</dbReference>
<protein>
    <submittedName>
        <fullName evidence="2">Uncharacterized protein</fullName>
    </submittedName>
</protein>
<organism evidence="2 3">
    <name type="scientific">Chitinophaga arvensicola</name>
    <dbReference type="NCBI Taxonomy" id="29529"/>
    <lineage>
        <taxon>Bacteria</taxon>
        <taxon>Pseudomonadati</taxon>
        <taxon>Bacteroidota</taxon>
        <taxon>Chitinophagia</taxon>
        <taxon>Chitinophagales</taxon>
        <taxon>Chitinophagaceae</taxon>
        <taxon>Chitinophaga</taxon>
    </lineage>
</organism>
<keyword evidence="1" id="KW-0732">Signal</keyword>
<evidence type="ECO:0000256" key="1">
    <source>
        <dbReference type="SAM" id="SignalP"/>
    </source>
</evidence>
<dbReference type="PROSITE" id="PS51257">
    <property type="entry name" value="PROKAR_LIPOPROTEIN"/>
    <property type="match status" value="1"/>
</dbReference>
<dbReference type="EMBL" id="FOJG01000002">
    <property type="protein sequence ID" value="SEW50744.1"/>
    <property type="molecule type" value="Genomic_DNA"/>
</dbReference>
<feature type="signal peptide" evidence="1">
    <location>
        <begin position="1"/>
        <end position="24"/>
    </location>
</feature>
<keyword evidence="3" id="KW-1185">Reference proteome</keyword>
<proteinExistence type="predicted"/>
<evidence type="ECO:0000313" key="2">
    <source>
        <dbReference type="EMBL" id="SEW50744.1"/>
    </source>
</evidence>
<name>A0A1I0S6F0_9BACT</name>
<accession>A0A1I0S6F0</accession>
<gene>
    <name evidence="2" type="ORF">SAMN04488122_3943</name>
</gene>
<sequence length="62" mass="6552">MEPFFYKSCVVICLAGILSIFLFACNGAKEASQEADSAAVAIPKVDSTSIVPVDTSKTKPIQ</sequence>
<reference evidence="3" key="1">
    <citation type="submission" date="2016-10" db="EMBL/GenBank/DDBJ databases">
        <authorList>
            <person name="Varghese N."/>
            <person name="Submissions S."/>
        </authorList>
    </citation>
    <scope>NUCLEOTIDE SEQUENCE [LARGE SCALE GENOMIC DNA]</scope>
    <source>
        <strain evidence="3">DSM 3695</strain>
    </source>
</reference>
<dbReference type="OrthoDB" id="678939at2"/>
<feature type="chain" id="PRO_5011509354" evidence="1">
    <location>
        <begin position="25"/>
        <end position="62"/>
    </location>
</feature>
<evidence type="ECO:0000313" key="3">
    <source>
        <dbReference type="Proteomes" id="UP000199310"/>
    </source>
</evidence>
<dbReference type="RefSeq" id="WP_089897318.1">
    <property type="nucleotide sequence ID" value="NZ_FOJG01000002.1"/>
</dbReference>
<dbReference type="STRING" id="29529.SAMN04488122_3943"/>
<dbReference type="AlphaFoldDB" id="A0A1I0S6F0"/>